<dbReference type="SUPFAM" id="SSF51735">
    <property type="entry name" value="NAD(P)-binding Rossmann-fold domains"/>
    <property type="match status" value="1"/>
</dbReference>
<dbReference type="OrthoDB" id="191139at2759"/>
<gene>
    <name evidence="4" type="ORF">AMK59_5839</name>
</gene>
<protein>
    <submittedName>
        <fullName evidence="4">Dehydrogenase</fullName>
    </submittedName>
</protein>
<dbReference type="PRINTS" id="PR00080">
    <property type="entry name" value="SDRFAMILY"/>
</dbReference>
<comment type="similarity">
    <text evidence="2">Belongs to the short-chain dehydrogenases/reductases (SDR) family.</text>
</comment>
<proteinExistence type="inferred from homology"/>
<dbReference type="InterPro" id="IPR002347">
    <property type="entry name" value="SDR_fam"/>
</dbReference>
<dbReference type="EMBL" id="LJIG01016080">
    <property type="protein sequence ID" value="KRT81676.1"/>
    <property type="molecule type" value="Genomic_DNA"/>
</dbReference>
<dbReference type="Gene3D" id="3.40.50.720">
    <property type="entry name" value="NAD(P)-binding Rossmann-like Domain"/>
    <property type="match status" value="1"/>
</dbReference>
<feature type="transmembrane region" description="Helical" evidence="3">
    <location>
        <begin position="33"/>
        <end position="51"/>
    </location>
</feature>
<reference evidence="4 5" key="1">
    <citation type="submission" date="2015-09" db="EMBL/GenBank/DDBJ databases">
        <title>Draft genome of the scarab beetle Oryctes borbonicus.</title>
        <authorList>
            <person name="Meyer J.M."/>
            <person name="Markov G.V."/>
            <person name="Baskaran P."/>
            <person name="Herrmann M."/>
            <person name="Sommer R.J."/>
            <person name="Roedelsperger C."/>
        </authorList>
    </citation>
    <scope>NUCLEOTIDE SEQUENCE [LARGE SCALE GENOMIC DNA]</scope>
    <source>
        <strain evidence="4">OB123</strain>
        <tissue evidence="4">Whole animal</tissue>
    </source>
</reference>
<dbReference type="PRINTS" id="PR00081">
    <property type="entry name" value="GDHRDH"/>
</dbReference>
<organism evidence="4 5">
    <name type="scientific">Oryctes borbonicus</name>
    <dbReference type="NCBI Taxonomy" id="1629725"/>
    <lineage>
        <taxon>Eukaryota</taxon>
        <taxon>Metazoa</taxon>
        <taxon>Ecdysozoa</taxon>
        <taxon>Arthropoda</taxon>
        <taxon>Hexapoda</taxon>
        <taxon>Insecta</taxon>
        <taxon>Pterygota</taxon>
        <taxon>Neoptera</taxon>
        <taxon>Endopterygota</taxon>
        <taxon>Coleoptera</taxon>
        <taxon>Polyphaga</taxon>
        <taxon>Scarabaeiformia</taxon>
        <taxon>Scarabaeidae</taxon>
        <taxon>Dynastinae</taxon>
        <taxon>Oryctes</taxon>
    </lineage>
</organism>
<keyword evidence="3" id="KW-0812">Transmembrane</keyword>
<keyword evidence="1" id="KW-0560">Oxidoreductase</keyword>
<keyword evidence="3" id="KW-0472">Membrane</keyword>
<evidence type="ECO:0000313" key="4">
    <source>
        <dbReference type="EMBL" id="KRT81676.1"/>
    </source>
</evidence>
<accession>A0A0T6B2S4</accession>
<dbReference type="CDD" id="cd05327">
    <property type="entry name" value="retinol-DH_like_SDR_c_like"/>
    <property type="match status" value="1"/>
</dbReference>
<evidence type="ECO:0000256" key="3">
    <source>
        <dbReference type="SAM" id="Phobius"/>
    </source>
</evidence>
<dbReference type="AlphaFoldDB" id="A0A0T6B2S4"/>
<feature type="non-terminal residue" evidence="4">
    <location>
        <position position="1"/>
    </location>
</feature>
<dbReference type="InterPro" id="IPR036291">
    <property type="entry name" value="NAD(P)-bd_dom_sf"/>
</dbReference>
<evidence type="ECO:0000256" key="2">
    <source>
        <dbReference type="RuleBase" id="RU000363"/>
    </source>
</evidence>
<keyword evidence="3" id="KW-1133">Transmembrane helix</keyword>
<dbReference type="PANTHER" id="PTHR43157:SF31">
    <property type="entry name" value="PHOSPHATIDYLINOSITOL-GLYCAN BIOSYNTHESIS CLASS F PROTEIN"/>
    <property type="match status" value="1"/>
</dbReference>
<evidence type="ECO:0000256" key="1">
    <source>
        <dbReference type="ARBA" id="ARBA00023002"/>
    </source>
</evidence>
<dbReference type="GO" id="GO:0016491">
    <property type="term" value="F:oxidoreductase activity"/>
    <property type="evidence" value="ECO:0007669"/>
    <property type="project" value="UniProtKB-KW"/>
</dbReference>
<dbReference type="Pfam" id="PF00106">
    <property type="entry name" value="adh_short"/>
    <property type="match status" value="1"/>
</dbReference>
<evidence type="ECO:0000313" key="5">
    <source>
        <dbReference type="Proteomes" id="UP000051574"/>
    </source>
</evidence>
<keyword evidence="5" id="KW-1185">Reference proteome</keyword>
<dbReference type="Proteomes" id="UP000051574">
    <property type="component" value="Unassembled WGS sequence"/>
</dbReference>
<sequence>CQINCQGTDNFKINLWQIITFQTKQSVSSISTMFPTIIYYLVPTLVILISVRKYRESKWGKCKNKVKLTDKIAIVTGANSGIGYEISKELCRRGALVIMACRNKQSALIAIHEIEKELNAKNLLFMELDLTSLNSIKTFATNFKTKFNKIDILVNNAGVSFDDASREVTKDGIEIHFGVNHLGHFLLTNLLLDRFQSGSRIVIISSLLHQKGQINFDNLNLEKPNDAKNLYANSKLANMYFCKELAKRTHDKGITVYAVCPGWVLTNLFRHHTRRMLKYFIFVIPAAFLFMRSAKQGAQTPIFCATDPSVENESGYFYRDCKKFTSKIQMCDTVSHKLWTTSVKMIESKGITLK</sequence>
<name>A0A0T6B2S4_9SCAR</name>
<comment type="caution">
    <text evidence="4">The sequence shown here is derived from an EMBL/GenBank/DDBJ whole genome shotgun (WGS) entry which is preliminary data.</text>
</comment>
<dbReference type="PANTHER" id="PTHR43157">
    <property type="entry name" value="PHOSPHATIDYLINOSITOL-GLYCAN BIOSYNTHESIS CLASS F PROTEIN-RELATED"/>
    <property type="match status" value="1"/>
</dbReference>